<keyword evidence="3" id="KW-1185">Reference proteome</keyword>
<evidence type="ECO:0000256" key="1">
    <source>
        <dbReference type="SAM" id="SignalP"/>
    </source>
</evidence>
<dbReference type="VEuPathDB" id="FungiDB:BD410DRAFT_805857"/>
<dbReference type="AlphaFoldDB" id="A0A4Y7PV04"/>
<dbReference type="OrthoDB" id="2888338at2759"/>
<evidence type="ECO:0000313" key="2">
    <source>
        <dbReference type="EMBL" id="TDL19247.1"/>
    </source>
</evidence>
<evidence type="ECO:0000313" key="3">
    <source>
        <dbReference type="Proteomes" id="UP000294933"/>
    </source>
</evidence>
<feature type="signal peptide" evidence="1">
    <location>
        <begin position="1"/>
        <end position="19"/>
    </location>
</feature>
<feature type="chain" id="PRO_5021236958" evidence="1">
    <location>
        <begin position="20"/>
        <end position="162"/>
    </location>
</feature>
<name>A0A4Y7PV04_9AGAM</name>
<sequence length="162" mass="16905">MQLTLPLAALLLGASTVAALPGQGPGSPDPVNDLVVVSSNTAVGRRNLVERRTCYNTGSTIGRDFAYAAIDAFCKSVMGKTTTPGVPMTGTYTWSGGSETMFISAAPINGCTFKVDDNCNKLLQDPIMNCNVDGPTNTTQGGYWTDSCGQWTADPGSDGSRI</sequence>
<reference evidence="2 3" key="1">
    <citation type="submission" date="2018-06" db="EMBL/GenBank/DDBJ databases">
        <title>A transcriptomic atlas of mushroom development highlights an independent origin of complex multicellularity.</title>
        <authorList>
            <consortium name="DOE Joint Genome Institute"/>
            <person name="Krizsan K."/>
            <person name="Almasi E."/>
            <person name="Merenyi Z."/>
            <person name="Sahu N."/>
            <person name="Viragh M."/>
            <person name="Koszo T."/>
            <person name="Mondo S."/>
            <person name="Kiss B."/>
            <person name="Balint B."/>
            <person name="Kues U."/>
            <person name="Barry K."/>
            <person name="Hegedus J.C."/>
            <person name="Henrissat B."/>
            <person name="Johnson J."/>
            <person name="Lipzen A."/>
            <person name="Ohm R."/>
            <person name="Nagy I."/>
            <person name="Pangilinan J."/>
            <person name="Yan J."/>
            <person name="Xiong Y."/>
            <person name="Grigoriev I.V."/>
            <person name="Hibbett D.S."/>
            <person name="Nagy L.G."/>
        </authorList>
    </citation>
    <scope>NUCLEOTIDE SEQUENCE [LARGE SCALE GENOMIC DNA]</scope>
    <source>
        <strain evidence="2 3">SZMC22713</strain>
    </source>
</reference>
<dbReference type="EMBL" id="ML170198">
    <property type="protein sequence ID" value="TDL19247.1"/>
    <property type="molecule type" value="Genomic_DNA"/>
</dbReference>
<keyword evidence="1" id="KW-0732">Signal</keyword>
<organism evidence="2 3">
    <name type="scientific">Rickenella mellea</name>
    <dbReference type="NCBI Taxonomy" id="50990"/>
    <lineage>
        <taxon>Eukaryota</taxon>
        <taxon>Fungi</taxon>
        <taxon>Dikarya</taxon>
        <taxon>Basidiomycota</taxon>
        <taxon>Agaricomycotina</taxon>
        <taxon>Agaricomycetes</taxon>
        <taxon>Hymenochaetales</taxon>
        <taxon>Rickenellaceae</taxon>
        <taxon>Rickenella</taxon>
    </lineage>
</organism>
<dbReference type="Proteomes" id="UP000294933">
    <property type="component" value="Unassembled WGS sequence"/>
</dbReference>
<protein>
    <submittedName>
        <fullName evidence="2">Uncharacterized protein</fullName>
    </submittedName>
</protein>
<proteinExistence type="predicted"/>
<accession>A0A4Y7PV04</accession>
<gene>
    <name evidence="2" type="ORF">BD410DRAFT_805857</name>
</gene>